<evidence type="ECO:0000256" key="1">
    <source>
        <dbReference type="SAM" id="Phobius"/>
    </source>
</evidence>
<feature type="transmembrane region" description="Helical" evidence="1">
    <location>
        <begin position="46"/>
        <end position="65"/>
    </location>
</feature>
<accession>A0A3S5FEC3</accession>
<evidence type="ECO:0000313" key="2">
    <source>
        <dbReference type="EMBL" id="VEL24440.1"/>
    </source>
</evidence>
<dbReference type="Proteomes" id="UP000784294">
    <property type="component" value="Unassembled WGS sequence"/>
</dbReference>
<dbReference type="AlphaFoldDB" id="A0A3S5FEC3"/>
<dbReference type="EMBL" id="CAAALY010067762">
    <property type="protein sequence ID" value="VEL24440.1"/>
    <property type="molecule type" value="Genomic_DNA"/>
</dbReference>
<sequence>MVKFHHGHPAPEVANSLIGLLIHPVTRVLGRCRTTTTSTSHITTTIVTLLGLALIIIHQLLALVAPRHHAEAEVASVFQRHLVLQGTRVRLADCQVV</sequence>
<keyword evidence="1" id="KW-1133">Transmembrane helix</keyword>
<organism evidence="2 3">
    <name type="scientific">Protopolystoma xenopodis</name>
    <dbReference type="NCBI Taxonomy" id="117903"/>
    <lineage>
        <taxon>Eukaryota</taxon>
        <taxon>Metazoa</taxon>
        <taxon>Spiralia</taxon>
        <taxon>Lophotrochozoa</taxon>
        <taxon>Platyhelminthes</taxon>
        <taxon>Monogenea</taxon>
        <taxon>Polyopisthocotylea</taxon>
        <taxon>Polystomatidea</taxon>
        <taxon>Polystomatidae</taxon>
        <taxon>Protopolystoma</taxon>
    </lineage>
</organism>
<evidence type="ECO:0000313" key="3">
    <source>
        <dbReference type="Proteomes" id="UP000784294"/>
    </source>
</evidence>
<keyword evidence="1" id="KW-0472">Membrane</keyword>
<keyword evidence="1" id="KW-0812">Transmembrane</keyword>
<gene>
    <name evidence="2" type="ORF">PXEA_LOCUS17880</name>
</gene>
<name>A0A3S5FEC3_9PLAT</name>
<protein>
    <submittedName>
        <fullName evidence="2">Uncharacterized protein</fullName>
    </submittedName>
</protein>
<keyword evidence="3" id="KW-1185">Reference proteome</keyword>
<proteinExistence type="predicted"/>
<comment type="caution">
    <text evidence="2">The sequence shown here is derived from an EMBL/GenBank/DDBJ whole genome shotgun (WGS) entry which is preliminary data.</text>
</comment>
<reference evidence="2" key="1">
    <citation type="submission" date="2018-11" db="EMBL/GenBank/DDBJ databases">
        <authorList>
            <consortium name="Pathogen Informatics"/>
        </authorList>
    </citation>
    <scope>NUCLEOTIDE SEQUENCE</scope>
</reference>